<evidence type="ECO:0008006" key="4">
    <source>
        <dbReference type="Google" id="ProtNLM"/>
    </source>
</evidence>
<sequence>MKISSRWSKMTKKATAIVGLAIAGGLLAASPVSAAPAPAASAPTSPVTTAGALNWVCAGSSIPANHVITIVGNGCSGLGNWFVVPVNPTGMWVCQISPIPPGYVISLSAPASNCGAFAGRYFIRPA</sequence>
<evidence type="ECO:0000256" key="1">
    <source>
        <dbReference type="SAM" id="SignalP"/>
    </source>
</evidence>
<name>A0A7W7FTX5_9PSEU</name>
<reference evidence="2 3" key="1">
    <citation type="submission" date="2020-08" db="EMBL/GenBank/DDBJ databases">
        <title>Sequencing the genomes of 1000 actinobacteria strains.</title>
        <authorList>
            <person name="Klenk H.-P."/>
        </authorList>
    </citation>
    <scope>NUCLEOTIDE SEQUENCE [LARGE SCALE GENOMIC DNA]</scope>
    <source>
        <strain evidence="2 3">DSM 44230</strain>
    </source>
</reference>
<protein>
    <recommendedName>
        <fullName evidence="4">Secreted protein</fullName>
    </recommendedName>
</protein>
<organism evidence="2 3">
    <name type="scientific">Crossiella cryophila</name>
    <dbReference type="NCBI Taxonomy" id="43355"/>
    <lineage>
        <taxon>Bacteria</taxon>
        <taxon>Bacillati</taxon>
        <taxon>Actinomycetota</taxon>
        <taxon>Actinomycetes</taxon>
        <taxon>Pseudonocardiales</taxon>
        <taxon>Pseudonocardiaceae</taxon>
        <taxon>Crossiella</taxon>
    </lineage>
</organism>
<gene>
    <name evidence="2" type="ORF">HNR67_004754</name>
</gene>
<evidence type="ECO:0000313" key="3">
    <source>
        <dbReference type="Proteomes" id="UP000533598"/>
    </source>
</evidence>
<keyword evidence="1" id="KW-0732">Signal</keyword>
<feature type="signal peptide" evidence="1">
    <location>
        <begin position="1"/>
        <end position="34"/>
    </location>
</feature>
<dbReference type="EMBL" id="JACHMH010000001">
    <property type="protein sequence ID" value="MBB4678636.1"/>
    <property type="molecule type" value="Genomic_DNA"/>
</dbReference>
<dbReference type="AlphaFoldDB" id="A0A7W7FTX5"/>
<comment type="caution">
    <text evidence="2">The sequence shown here is derived from an EMBL/GenBank/DDBJ whole genome shotgun (WGS) entry which is preliminary data.</text>
</comment>
<dbReference type="Proteomes" id="UP000533598">
    <property type="component" value="Unassembled WGS sequence"/>
</dbReference>
<accession>A0A7W7FTX5</accession>
<feature type="chain" id="PRO_5031382230" description="Secreted protein" evidence="1">
    <location>
        <begin position="35"/>
        <end position="126"/>
    </location>
</feature>
<evidence type="ECO:0000313" key="2">
    <source>
        <dbReference type="EMBL" id="MBB4678636.1"/>
    </source>
</evidence>
<proteinExistence type="predicted"/>
<keyword evidence="3" id="KW-1185">Reference proteome</keyword>
<dbReference type="RefSeq" id="WP_185004486.1">
    <property type="nucleotide sequence ID" value="NZ_BAAAUI010000010.1"/>
</dbReference>